<dbReference type="InterPro" id="IPR002347">
    <property type="entry name" value="SDR_fam"/>
</dbReference>
<sequence>MGCWDALAIEWEGLKYYKSVFARLIMDPATKAKTSFGQMFRGIVVGAHYEWLTNPKKTSESVVEEVCGKGNYDALKGKVVIITGATNGLGLENARCLLKYGCHVVFAMRNKEKAAKVVAEMQAKETLTGKATFINIQLDDLSTVKPFVQEFLAMNLPLHCLINNAGIMAPPVYRASKQGLESQFAINNMSHYLLTHLLLPKLKETAQTSGEARVVYLGSLAGEACWNIDLDTSVPSGPEFYSDIGDYTSTKCIDMIHARHLHDKHTKDKIFVCAVHPGIINSGLGKDNPGLTAAFYAGSSLKHTHKSQAEGAATTMYCALSPEVPKKSVTEGAWWYYNCQPQRCIGFASKATPEFQEKLEAKCWDLAKERHAAKMAKKGQTGNVHGDKKKMMTKIFMHVMPMMDGMKIFRDQDEMERLMTRAAEDMEDDSMLVLQHDRNGTDIAAVQHVQQIHFWCNFILTRQHCTFHEVGDDDDGGHFDCDGEDGDGPD</sequence>
<dbReference type="AlphaFoldDB" id="A0A1Q9F5N2"/>
<comment type="similarity">
    <text evidence="1">Belongs to the short-chain dehydrogenases/reductases (SDR) family.</text>
</comment>
<comment type="caution">
    <text evidence="3">The sequence shown here is derived from an EMBL/GenBank/DDBJ whole genome shotgun (WGS) entry which is preliminary data.</text>
</comment>
<organism evidence="3 4">
    <name type="scientific">Symbiodinium microadriaticum</name>
    <name type="common">Dinoflagellate</name>
    <name type="synonym">Zooxanthella microadriatica</name>
    <dbReference type="NCBI Taxonomy" id="2951"/>
    <lineage>
        <taxon>Eukaryota</taxon>
        <taxon>Sar</taxon>
        <taxon>Alveolata</taxon>
        <taxon>Dinophyceae</taxon>
        <taxon>Suessiales</taxon>
        <taxon>Symbiodiniaceae</taxon>
        <taxon>Symbiodinium</taxon>
    </lineage>
</organism>
<dbReference type="Pfam" id="PF00106">
    <property type="entry name" value="adh_short"/>
    <property type="match status" value="1"/>
</dbReference>
<evidence type="ECO:0000256" key="1">
    <source>
        <dbReference type="ARBA" id="ARBA00006484"/>
    </source>
</evidence>
<reference evidence="3 4" key="1">
    <citation type="submission" date="2016-02" db="EMBL/GenBank/DDBJ databases">
        <title>Genome analysis of coral dinoflagellate symbionts highlights evolutionary adaptations to a symbiotic lifestyle.</title>
        <authorList>
            <person name="Aranda M."/>
            <person name="Li Y."/>
            <person name="Liew Y.J."/>
            <person name="Baumgarten S."/>
            <person name="Simakov O."/>
            <person name="Wilson M."/>
            <person name="Piel J."/>
            <person name="Ashoor H."/>
            <person name="Bougouffa S."/>
            <person name="Bajic V.B."/>
            <person name="Ryu T."/>
            <person name="Ravasi T."/>
            <person name="Bayer T."/>
            <person name="Micklem G."/>
            <person name="Kim H."/>
            <person name="Bhak J."/>
            <person name="Lajeunesse T.C."/>
            <person name="Voolstra C.R."/>
        </authorList>
    </citation>
    <scope>NUCLEOTIDE SEQUENCE [LARGE SCALE GENOMIC DNA]</scope>
    <source>
        <strain evidence="3 4">CCMP2467</strain>
    </source>
</reference>
<evidence type="ECO:0000313" key="3">
    <source>
        <dbReference type="EMBL" id="OLQ14976.1"/>
    </source>
</evidence>
<dbReference type="Proteomes" id="UP000186817">
    <property type="component" value="Unassembled WGS sequence"/>
</dbReference>
<keyword evidence="4" id="KW-1185">Reference proteome</keyword>
<dbReference type="PRINTS" id="PR00081">
    <property type="entry name" value="GDHRDH"/>
</dbReference>
<dbReference type="PANTHER" id="PTHR24320">
    <property type="entry name" value="RETINOL DEHYDROGENASE"/>
    <property type="match status" value="1"/>
</dbReference>
<dbReference type="OrthoDB" id="1274115at2759"/>
<dbReference type="Gene3D" id="3.40.50.720">
    <property type="entry name" value="NAD(P)-binding Rossmann-like Domain"/>
    <property type="match status" value="1"/>
</dbReference>
<accession>A0A1Q9F5N2</accession>
<dbReference type="GO" id="GO:0016491">
    <property type="term" value="F:oxidoreductase activity"/>
    <property type="evidence" value="ECO:0007669"/>
    <property type="project" value="UniProtKB-KW"/>
</dbReference>
<protein>
    <submittedName>
        <fullName evidence="3">Short-chain dehydrogenase TIC 32, chloroplastic</fullName>
    </submittedName>
</protein>
<dbReference type="InterPro" id="IPR036291">
    <property type="entry name" value="NAD(P)-bd_dom_sf"/>
</dbReference>
<name>A0A1Q9F5N2_SYMMI</name>
<dbReference type="EMBL" id="LSRX01000008">
    <property type="protein sequence ID" value="OLQ14976.1"/>
    <property type="molecule type" value="Genomic_DNA"/>
</dbReference>
<dbReference type="SUPFAM" id="SSF51735">
    <property type="entry name" value="NAD(P)-binding Rossmann-fold domains"/>
    <property type="match status" value="1"/>
</dbReference>
<dbReference type="OMA" id="HACEERQ"/>
<proteinExistence type="inferred from homology"/>
<dbReference type="PANTHER" id="PTHR24320:SF283">
    <property type="entry name" value="RETINOL DEHYDROGENASE 11"/>
    <property type="match status" value="1"/>
</dbReference>
<evidence type="ECO:0000256" key="2">
    <source>
        <dbReference type="ARBA" id="ARBA00023002"/>
    </source>
</evidence>
<keyword evidence="2" id="KW-0560">Oxidoreductase</keyword>
<evidence type="ECO:0000313" key="4">
    <source>
        <dbReference type="Proteomes" id="UP000186817"/>
    </source>
</evidence>
<gene>
    <name evidence="3" type="primary">TIC32</name>
    <name evidence="3" type="ORF">AK812_SmicGene846</name>
</gene>